<dbReference type="Pfam" id="PF02732">
    <property type="entry name" value="ERCC4"/>
    <property type="match status" value="1"/>
</dbReference>
<dbReference type="FunFam" id="3.40.50.10130:FF:000002">
    <property type="entry name" value="DNA repair endonuclease XPF"/>
    <property type="match status" value="1"/>
</dbReference>
<dbReference type="InterPro" id="IPR010994">
    <property type="entry name" value="RuvA_2-like"/>
</dbReference>
<comment type="subcellular location">
    <subcellularLocation>
        <location evidence="1">Nucleus</location>
    </subcellularLocation>
</comment>
<dbReference type="Proteomes" id="UP000001593">
    <property type="component" value="Unassembled WGS sequence"/>
</dbReference>
<evidence type="ECO:0000256" key="5">
    <source>
        <dbReference type="ARBA" id="ARBA00022763"/>
    </source>
</evidence>
<reference evidence="12 13" key="1">
    <citation type="journal article" date="2007" name="Science">
        <title>Sea anemone genome reveals ancestral eumetazoan gene repertoire and genomic organization.</title>
        <authorList>
            <person name="Putnam N.H."/>
            <person name="Srivastava M."/>
            <person name="Hellsten U."/>
            <person name="Dirks B."/>
            <person name="Chapman J."/>
            <person name="Salamov A."/>
            <person name="Terry A."/>
            <person name="Shapiro H."/>
            <person name="Lindquist E."/>
            <person name="Kapitonov V.V."/>
            <person name="Jurka J."/>
            <person name="Genikhovich G."/>
            <person name="Grigoriev I.V."/>
            <person name="Lucas S.M."/>
            <person name="Steele R.E."/>
            <person name="Finnerty J.R."/>
            <person name="Technau U."/>
            <person name="Martindale M.Q."/>
            <person name="Rokhsar D.S."/>
        </authorList>
    </citation>
    <scope>NUCLEOTIDE SEQUENCE [LARGE SCALE GENOMIC DNA]</scope>
    <source>
        <strain evidence="13">CH2 X CH6</strain>
    </source>
</reference>
<dbReference type="GO" id="GO:0003697">
    <property type="term" value="F:single-stranded DNA binding"/>
    <property type="evidence" value="ECO:0000318"/>
    <property type="project" value="GO_Central"/>
</dbReference>
<dbReference type="STRING" id="45351.A7SB73"/>
<dbReference type="GO" id="GO:0000724">
    <property type="term" value="P:double-strand break repair via homologous recombination"/>
    <property type="evidence" value="ECO:0000318"/>
    <property type="project" value="GO_Central"/>
</dbReference>
<dbReference type="OMA" id="THILDIM"/>
<evidence type="ECO:0000313" key="13">
    <source>
        <dbReference type="Proteomes" id="UP000001593"/>
    </source>
</evidence>
<dbReference type="GO" id="GO:1901255">
    <property type="term" value="P:nucleotide-excision repair involved in interstrand cross-link repair"/>
    <property type="evidence" value="ECO:0000318"/>
    <property type="project" value="GO_Central"/>
</dbReference>
<sequence>MADGALLEYESAMFLEIQEEDGLFITARGLSIHRVLTSFIKMYCDPAALVIVVNSSKYEEDRIVEELKSEGVMLPKVITTEYSSSERESIYLGGGVLFVTSRILVVDMLTKRIPVHLVSGMLVLKAHKIIESCQEAFILRLYRENNKTGFIKAFSDQPTAFMSGYCKVERVMKNLFVRKLSLWPRFHAGVSALLERHKPDVVELHLQMTSLMLANQTALLDLIDTSLRELRRANPSLDADELSVENCIIKSFDKALRVLLDPVWHQLGVKTKQLVADLKVLRLILFYLTQYDCVTFYKFLESLRASEREVTRKSLWLFMDATDSLFVNAKERVYGTSNNKPKAKKMKKDKEPKMSKACDDEPLLEESPKWKLLADILKEIEEDNEKNKNLRFFFFVLDPLNPDRFCAKIIKKVSLQNKLARFIDYMYSILYLRSDPHVVVSVKSHPHVVVSVKPHPHVVVSVKPHPPVVVSVKSHPPVVVSVKSHPPVVVSVKSHLHSELFETIPIIWTRSIQSRPHAVIFLALYAIVSSTRSDICSDPYSLIHTLYEVEPKYVVLYDADIEFVRQLEVFKASRPGIPLRVYFMIYTGSVEEQKYLTTLRKEKEAFEKLIREKASMVTPEEQEGRSWAAMALSRDPSKATDAVNTRKAGGRQTESQAPRKVIVDMREFRSELPSLIHRRGIDIEPVTLEVGDYILSPDMCVERKSVGDLIGSLNNGRLYSQAVAMTRYYKRPILLIEFDPNKSFSLQARTSLSGEISIQNVTSKLTLLTIHFPKLRILWCHSPYATAELFDELKMNHPEPDSTVAVNVGTDSSTAADLKYSVGPQASIISMPFDSAIPVGWCVFVMNQTKDIQQLCNLSEAELAKLLGNNISAKALWEFLHTDKRGDGALRKPGTKSRK</sequence>
<dbReference type="InterPro" id="IPR006166">
    <property type="entry name" value="ERCC4_domain"/>
</dbReference>
<evidence type="ECO:0000256" key="8">
    <source>
        <dbReference type="ARBA" id="ARBA00023204"/>
    </source>
</evidence>
<dbReference type="PANTHER" id="PTHR10150:SF0">
    <property type="entry name" value="DNA REPAIR ENDONUCLEASE XPF"/>
    <property type="match status" value="1"/>
</dbReference>
<dbReference type="PANTHER" id="PTHR10150">
    <property type="entry name" value="DNA REPAIR ENDONUCLEASE XPF"/>
    <property type="match status" value="1"/>
</dbReference>
<keyword evidence="13" id="KW-1185">Reference proteome</keyword>
<keyword evidence="3" id="KW-0540">Nuclease</keyword>
<organism evidence="12 13">
    <name type="scientific">Nematostella vectensis</name>
    <name type="common">Starlet sea anemone</name>
    <dbReference type="NCBI Taxonomy" id="45351"/>
    <lineage>
        <taxon>Eukaryota</taxon>
        <taxon>Metazoa</taxon>
        <taxon>Cnidaria</taxon>
        <taxon>Anthozoa</taxon>
        <taxon>Hexacorallia</taxon>
        <taxon>Actiniaria</taxon>
        <taxon>Edwardsiidae</taxon>
        <taxon>Nematostella</taxon>
    </lineage>
</organism>
<dbReference type="GO" id="GO:0003684">
    <property type="term" value="F:damaged DNA binding"/>
    <property type="evidence" value="ECO:0000318"/>
    <property type="project" value="GO_Central"/>
</dbReference>
<proteinExistence type="inferred from homology"/>
<dbReference type="SMART" id="SM00891">
    <property type="entry name" value="ERCC4"/>
    <property type="match status" value="1"/>
</dbReference>
<evidence type="ECO:0000256" key="9">
    <source>
        <dbReference type="ARBA" id="ARBA00023242"/>
    </source>
</evidence>
<dbReference type="EMBL" id="DS469614">
    <property type="protein sequence ID" value="EDO39065.1"/>
    <property type="molecule type" value="Genomic_DNA"/>
</dbReference>
<evidence type="ECO:0000256" key="4">
    <source>
        <dbReference type="ARBA" id="ARBA00022759"/>
    </source>
</evidence>
<dbReference type="AlphaFoldDB" id="A7SB73"/>
<accession>A7SB73</accession>
<dbReference type="SUPFAM" id="SSF52980">
    <property type="entry name" value="Restriction endonuclease-like"/>
    <property type="match status" value="1"/>
</dbReference>
<keyword evidence="4" id="KW-0255">Endonuclease</keyword>
<dbReference type="Gene3D" id="1.10.150.20">
    <property type="entry name" value="5' to 3' exonuclease, C-terminal subdomain"/>
    <property type="match status" value="1"/>
</dbReference>
<dbReference type="SUPFAM" id="SSF47781">
    <property type="entry name" value="RuvA domain 2-like"/>
    <property type="match status" value="1"/>
</dbReference>
<evidence type="ECO:0000256" key="3">
    <source>
        <dbReference type="ARBA" id="ARBA00022722"/>
    </source>
</evidence>
<evidence type="ECO:0000256" key="2">
    <source>
        <dbReference type="ARBA" id="ARBA00010015"/>
    </source>
</evidence>
<comment type="similarity">
    <text evidence="2">Belongs to the XPF family.</text>
</comment>
<gene>
    <name evidence="12" type="ORF">NEMVEDRAFT_v1g168557</name>
</gene>
<keyword evidence="5" id="KW-0227">DNA damage</keyword>
<protein>
    <recommendedName>
        <fullName evidence="10">DNA repair endonuclease XPF</fullName>
    </recommendedName>
</protein>
<evidence type="ECO:0000256" key="10">
    <source>
        <dbReference type="ARBA" id="ARBA00072370"/>
    </source>
</evidence>
<keyword evidence="7" id="KW-0238">DNA-binding</keyword>
<name>A7SB73_NEMVE</name>
<evidence type="ECO:0000259" key="11">
    <source>
        <dbReference type="SMART" id="SM00891"/>
    </source>
</evidence>
<dbReference type="GO" id="GO:0000014">
    <property type="term" value="F:single-stranded DNA endodeoxyribonuclease activity"/>
    <property type="evidence" value="ECO:0000318"/>
    <property type="project" value="GO_Central"/>
</dbReference>
<dbReference type="GO" id="GO:0000712">
    <property type="term" value="P:resolution of meiotic recombination intermediates"/>
    <property type="evidence" value="ECO:0000318"/>
    <property type="project" value="GO_Central"/>
</dbReference>
<dbReference type="InterPro" id="IPR011335">
    <property type="entry name" value="Restrct_endonuc-II-like"/>
</dbReference>
<keyword evidence="6" id="KW-0378">Hydrolase</keyword>
<keyword evidence="8" id="KW-0234">DNA repair</keyword>
<dbReference type="eggNOG" id="KOG0442">
    <property type="taxonomic scope" value="Eukaryota"/>
</dbReference>
<dbReference type="GO" id="GO:0000110">
    <property type="term" value="C:nucleotide-excision repair factor 1 complex"/>
    <property type="evidence" value="ECO:0000318"/>
    <property type="project" value="GO_Central"/>
</dbReference>
<evidence type="ECO:0000256" key="1">
    <source>
        <dbReference type="ARBA" id="ARBA00004123"/>
    </source>
</evidence>
<dbReference type="Gene3D" id="3.40.50.10130">
    <property type="match status" value="1"/>
</dbReference>
<keyword evidence="9" id="KW-0539">Nucleus</keyword>
<dbReference type="InParanoid" id="A7SB73"/>
<evidence type="ECO:0000256" key="7">
    <source>
        <dbReference type="ARBA" id="ARBA00023125"/>
    </source>
</evidence>
<dbReference type="InterPro" id="IPR047520">
    <property type="entry name" value="XPF_nuclease"/>
</dbReference>
<dbReference type="HOGENOM" id="CLU_002265_2_0_1"/>
<evidence type="ECO:0000256" key="6">
    <source>
        <dbReference type="ARBA" id="ARBA00022801"/>
    </source>
</evidence>
<dbReference type="CDD" id="cd20078">
    <property type="entry name" value="XPF_nuclease_XPF_euk"/>
    <property type="match status" value="1"/>
</dbReference>
<dbReference type="PhylomeDB" id="A7SB73"/>
<evidence type="ECO:0000313" key="12">
    <source>
        <dbReference type="EMBL" id="EDO39065.1"/>
    </source>
</evidence>
<feature type="domain" description="ERCC4" evidence="11">
    <location>
        <begin position="660"/>
        <end position="740"/>
    </location>
</feature>